<dbReference type="Gene3D" id="3.40.190.290">
    <property type="match status" value="1"/>
</dbReference>
<dbReference type="PANTHER" id="PTHR30126">
    <property type="entry name" value="HTH-TYPE TRANSCRIPTIONAL REGULATOR"/>
    <property type="match status" value="1"/>
</dbReference>
<dbReference type="InterPro" id="IPR036388">
    <property type="entry name" value="WH-like_DNA-bd_sf"/>
</dbReference>
<evidence type="ECO:0000256" key="2">
    <source>
        <dbReference type="ARBA" id="ARBA00023015"/>
    </source>
</evidence>
<dbReference type="Gene3D" id="1.10.10.10">
    <property type="entry name" value="Winged helix-like DNA-binding domain superfamily/Winged helix DNA-binding domain"/>
    <property type="match status" value="1"/>
</dbReference>
<dbReference type="PRINTS" id="PR00039">
    <property type="entry name" value="HTHLYSR"/>
</dbReference>
<dbReference type="FunFam" id="1.10.10.10:FF:000001">
    <property type="entry name" value="LysR family transcriptional regulator"/>
    <property type="match status" value="1"/>
</dbReference>
<dbReference type="Pfam" id="PF00126">
    <property type="entry name" value="HTH_1"/>
    <property type="match status" value="1"/>
</dbReference>
<reference evidence="6 7" key="1">
    <citation type="journal article" date="2014" name="Nat. Commun.">
        <title>Physiological and genomic features of highly alkaliphilic hydrogen-utilizing Betaproteobacteria from a continental serpentinizing site.</title>
        <authorList>
            <person name="Suzuki S."/>
            <person name="Kuenen J.G."/>
            <person name="Schipper K."/>
            <person name="van der Velde S."/>
            <person name="Ishii S."/>
            <person name="Wu A."/>
            <person name="Sorokin D.Y."/>
            <person name="Tenney A."/>
            <person name="Meng X.Y."/>
            <person name="Morrill P.L."/>
            <person name="Kamagata Y."/>
            <person name="Muyzer G."/>
            <person name="Nealson K.H."/>
        </authorList>
    </citation>
    <scope>NUCLEOTIDE SEQUENCE [LARGE SCALE GENOMIC DNA]</scope>
    <source>
        <strain evidence="6 7">A1</strain>
    </source>
</reference>
<name>A0A060NTD9_9BURK</name>
<evidence type="ECO:0000256" key="3">
    <source>
        <dbReference type="ARBA" id="ARBA00023125"/>
    </source>
</evidence>
<dbReference type="PANTHER" id="PTHR30126:SF5">
    <property type="entry name" value="HTH-TYPE TRANSCRIPTIONAL ACTIVATOR CMPR"/>
    <property type="match status" value="1"/>
</dbReference>
<keyword evidence="7" id="KW-1185">Reference proteome</keyword>
<dbReference type="CDD" id="cd08419">
    <property type="entry name" value="PBP2_CbbR_RubisCO_like"/>
    <property type="match status" value="1"/>
</dbReference>
<dbReference type="KEGG" id="cbaa:SRAA_2320"/>
<dbReference type="GO" id="GO:0003700">
    <property type="term" value="F:DNA-binding transcription factor activity"/>
    <property type="evidence" value="ECO:0007669"/>
    <property type="project" value="InterPro"/>
</dbReference>
<evidence type="ECO:0000259" key="5">
    <source>
        <dbReference type="PROSITE" id="PS50931"/>
    </source>
</evidence>
<keyword evidence="3" id="KW-0238">DNA-binding</keyword>
<proteinExistence type="inferred from homology"/>
<dbReference type="PROSITE" id="PS50931">
    <property type="entry name" value="HTH_LYSR"/>
    <property type="match status" value="1"/>
</dbReference>
<dbReference type="HOGENOM" id="CLU_039613_6_1_4"/>
<evidence type="ECO:0000256" key="1">
    <source>
        <dbReference type="ARBA" id="ARBA00009437"/>
    </source>
</evidence>
<keyword evidence="4" id="KW-0804">Transcription</keyword>
<dbReference type="Proteomes" id="UP000067461">
    <property type="component" value="Chromosome"/>
</dbReference>
<dbReference type="InterPro" id="IPR000847">
    <property type="entry name" value="LysR_HTH_N"/>
</dbReference>
<dbReference type="OrthoDB" id="9785745at2"/>
<feature type="domain" description="HTH lysR-type" evidence="5">
    <location>
        <begin position="4"/>
        <end position="61"/>
    </location>
</feature>
<dbReference type="STRING" id="1458425.SRAA_2320"/>
<evidence type="ECO:0000256" key="4">
    <source>
        <dbReference type="ARBA" id="ARBA00023163"/>
    </source>
</evidence>
<evidence type="ECO:0000313" key="7">
    <source>
        <dbReference type="Proteomes" id="UP000067461"/>
    </source>
</evidence>
<dbReference type="AlphaFoldDB" id="A0A060NTD9"/>
<dbReference type="InterPro" id="IPR005119">
    <property type="entry name" value="LysR_subst-bd"/>
</dbReference>
<keyword evidence="2" id="KW-0805">Transcription regulation</keyword>
<dbReference type="SUPFAM" id="SSF46785">
    <property type="entry name" value="Winged helix' DNA-binding domain"/>
    <property type="match status" value="1"/>
</dbReference>
<evidence type="ECO:0000313" key="6">
    <source>
        <dbReference type="EMBL" id="BAO82174.1"/>
    </source>
</evidence>
<dbReference type="SUPFAM" id="SSF53850">
    <property type="entry name" value="Periplasmic binding protein-like II"/>
    <property type="match status" value="1"/>
</dbReference>
<accession>A0A060NTD9</accession>
<gene>
    <name evidence="6" type="ORF">SRAA_2320</name>
</gene>
<sequence length="316" mass="34902">MKNTTFRQLRVFTEVARHLSFARAAESLHLTPPAVTMQIKELEDNVGLPLFERSGRKVSLTTAGEYMLVYARKILATLKDAQDAAARLKRVEVGQLTIGMVGTAQYFLPHLIGQFRQEYAGVETRLVLGNHDQLLRMLQGGEVDIAVMGMPPKELATRTEPFAANPLVFVAATDHPLLNIGHPTPSALEPYGFIVRERGSGTRAAMEKFLQNTRLQPRVVMEMSSNEAIKQAVMAGMGLSFLSLHTIGLELQHGLIARLDVEGTPVVRAWNLVHTLSKVLSPAAEAFRYFILERGEGFLAERFGQLMPFATPPAKS</sequence>
<dbReference type="EMBL" id="AP014568">
    <property type="protein sequence ID" value="BAO82174.1"/>
    <property type="molecule type" value="Genomic_DNA"/>
</dbReference>
<comment type="similarity">
    <text evidence="1">Belongs to the LysR transcriptional regulatory family.</text>
</comment>
<dbReference type="GO" id="GO:0000976">
    <property type="term" value="F:transcription cis-regulatory region binding"/>
    <property type="evidence" value="ECO:0007669"/>
    <property type="project" value="TreeGrafter"/>
</dbReference>
<dbReference type="Pfam" id="PF03466">
    <property type="entry name" value="LysR_substrate"/>
    <property type="match status" value="1"/>
</dbReference>
<dbReference type="InterPro" id="IPR036390">
    <property type="entry name" value="WH_DNA-bd_sf"/>
</dbReference>
<organism evidence="6 7">
    <name type="scientific">Serpentinimonas raichei</name>
    <dbReference type="NCBI Taxonomy" id="1458425"/>
    <lineage>
        <taxon>Bacteria</taxon>
        <taxon>Pseudomonadati</taxon>
        <taxon>Pseudomonadota</taxon>
        <taxon>Betaproteobacteria</taxon>
        <taxon>Burkholderiales</taxon>
        <taxon>Comamonadaceae</taxon>
        <taxon>Serpentinimonas</taxon>
    </lineage>
</organism>
<protein>
    <submittedName>
        <fullName evidence="6">Transcriptional regulator</fullName>
    </submittedName>
</protein>
<dbReference type="RefSeq" id="WP_045532879.1">
    <property type="nucleotide sequence ID" value="NZ_AP014568.1"/>
</dbReference>